<dbReference type="GO" id="GO:0003677">
    <property type="term" value="F:DNA binding"/>
    <property type="evidence" value="ECO:0007669"/>
    <property type="project" value="InterPro"/>
</dbReference>
<evidence type="ECO:0000313" key="4">
    <source>
        <dbReference type="Proteomes" id="UP000013911"/>
    </source>
</evidence>
<dbReference type="PANTHER" id="PTHR30349">
    <property type="entry name" value="PHAGE INTEGRASE-RELATED"/>
    <property type="match status" value="1"/>
</dbReference>
<accession>R7ZG18</accession>
<dbReference type="AlphaFoldDB" id="R7ZG18"/>
<evidence type="ECO:0000313" key="3">
    <source>
        <dbReference type="EMBL" id="EON72991.1"/>
    </source>
</evidence>
<gene>
    <name evidence="3" type="ORF">H131_08158</name>
</gene>
<evidence type="ECO:0000259" key="2">
    <source>
        <dbReference type="PROSITE" id="PS51898"/>
    </source>
</evidence>
<organism evidence="3 4">
    <name type="scientific">Lysinibacillus sphaericus OT4b.31</name>
    <dbReference type="NCBI Taxonomy" id="1285586"/>
    <lineage>
        <taxon>Bacteria</taxon>
        <taxon>Bacillati</taxon>
        <taxon>Bacillota</taxon>
        <taxon>Bacilli</taxon>
        <taxon>Bacillales</taxon>
        <taxon>Bacillaceae</taxon>
        <taxon>Lysinibacillus</taxon>
    </lineage>
</organism>
<dbReference type="SUPFAM" id="SSF47823">
    <property type="entry name" value="lambda integrase-like, N-terminal domain"/>
    <property type="match status" value="1"/>
</dbReference>
<dbReference type="Pfam" id="PF00589">
    <property type="entry name" value="Phage_integrase"/>
    <property type="match status" value="1"/>
</dbReference>
<dbReference type="GO" id="GO:0006310">
    <property type="term" value="P:DNA recombination"/>
    <property type="evidence" value="ECO:0007669"/>
    <property type="project" value="UniProtKB-KW"/>
</dbReference>
<dbReference type="PATRIC" id="fig|1285586.5.peg.1653"/>
<dbReference type="InterPro" id="IPR011010">
    <property type="entry name" value="DNA_brk_join_enz"/>
</dbReference>
<dbReference type="Gene3D" id="1.10.443.10">
    <property type="entry name" value="Intergrase catalytic core"/>
    <property type="match status" value="1"/>
</dbReference>
<name>R7ZG18_LYSSH</name>
<sequence length="289" mass="33254">MDEIVNIDVVFADKPVEDTIKAQVNKRLKVYAGDFKRFEEHCFNNGHFITFESLEVYLYKTIQSGLKLTTFNRRSAAIKYHLENSFGLLQTEEQRKRIKQLRSIYNNHERSEQKRIRGQSALPKEEVIKQINQLDTRAKAISLLNLITACRPSEMIRLKVKNIDLIGRSVNVYMQKQSEGQVKRLTLECVNTVGAYIKKYGLTGEDYFVGKVDKHGNYYSSCISDTAYRKTIHKWLGFAPYTLRKTQVTAMHEAGADVATIAKQSGHKSLETITKHYLDVNGMTVDEYL</sequence>
<dbReference type="PROSITE" id="PS51898">
    <property type="entry name" value="TYR_RECOMBINASE"/>
    <property type="match status" value="1"/>
</dbReference>
<proteinExistence type="predicted"/>
<dbReference type="InterPro" id="IPR002104">
    <property type="entry name" value="Integrase_catalytic"/>
</dbReference>
<dbReference type="CDD" id="cd00397">
    <property type="entry name" value="DNA_BRE_C"/>
    <property type="match status" value="1"/>
</dbReference>
<feature type="domain" description="Tyr recombinase" evidence="2">
    <location>
        <begin position="117"/>
        <end position="289"/>
    </location>
</feature>
<dbReference type="PANTHER" id="PTHR30349:SF88">
    <property type="entry name" value="BLL1584 PROTEIN"/>
    <property type="match status" value="1"/>
</dbReference>
<dbReference type="Proteomes" id="UP000013911">
    <property type="component" value="Unassembled WGS sequence"/>
</dbReference>
<dbReference type="SUPFAM" id="SSF56349">
    <property type="entry name" value="DNA breaking-rejoining enzymes"/>
    <property type="match status" value="1"/>
</dbReference>
<dbReference type="InterPro" id="IPR050090">
    <property type="entry name" value="Tyrosine_recombinase_XerCD"/>
</dbReference>
<dbReference type="EMBL" id="AQPX01000014">
    <property type="protein sequence ID" value="EON72991.1"/>
    <property type="molecule type" value="Genomic_DNA"/>
</dbReference>
<dbReference type="HOGENOM" id="CLU_962422_0_0_9"/>
<reference evidence="3 4" key="1">
    <citation type="submission" date="2013-04" db="EMBL/GenBank/DDBJ databases">
        <title>Draft genome of the heavy metal tolerant bacterium Lysinibacillus sphaericus strain OT4b.31.</title>
        <authorList>
            <person name="Pena-Montenegro T.D."/>
            <person name="Dussan J."/>
        </authorList>
    </citation>
    <scope>NUCLEOTIDE SEQUENCE [LARGE SCALE GENOMIC DNA]</scope>
    <source>
        <strain evidence="3 4">OT4b.31</strain>
    </source>
</reference>
<keyword evidence="1" id="KW-0233">DNA recombination</keyword>
<comment type="caution">
    <text evidence="3">The sequence shown here is derived from an EMBL/GenBank/DDBJ whole genome shotgun (WGS) entry which is preliminary data.</text>
</comment>
<dbReference type="RefSeq" id="WP_010858585.1">
    <property type="nucleotide sequence ID" value="NZ_KB933398.1"/>
</dbReference>
<dbReference type="GO" id="GO:0015074">
    <property type="term" value="P:DNA integration"/>
    <property type="evidence" value="ECO:0007669"/>
    <property type="project" value="InterPro"/>
</dbReference>
<evidence type="ECO:0000256" key="1">
    <source>
        <dbReference type="ARBA" id="ARBA00023172"/>
    </source>
</evidence>
<dbReference type="eggNOG" id="COG0582">
    <property type="taxonomic scope" value="Bacteria"/>
</dbReference>
<dbReference type="InterPro" id="IPR013762">
    <property type="entry name" value="Integrase-like_cat_sf"/>
</dbReference>
<protein>
    <submittedName>
        <fullName evidence="3">Site-specific recombinase XerD</fullName>
    </submittedName>
</protein>